<keyword evidence="1" id="KW-1133">Transmembrane helix</keyword>
<reference evidence="2" key="1">
    <citation type="journal article" date="2020" name="Nature">
        <title>Giant virus diversity and host interactions through global metagenomics.</title>
        <authorList>
            <person name="Schulz F."/>
            <person name="Roux S."/>
            <person name="Paez-Espino D."/>
            <person name="Jungbluth S."/>
            <person name="Walsh D.A."/>
            <person name="Denef V.J."/>
            <person name="McMahon K.D."/>
            <person name="Konstantinidis K.T."/>
            <person name="Eloe-Fadrosh E.A."/>
            <person name="Kyrpides N.C."/>
            <person name="Woyke T."/>
        </authorList>
    </citation>
    <scope>NUCLEOTIDE SEQUENCE</scope>
    <source>
        <strain evidence="2">GVMAG-M-3300024258-14</strain>
    </source>
</reference>
<protein>
    <submittedName>
        <fullName evidence="2">Uncharacterized protein</fullName>
    </submittedName>
</protein>
<organism evidence="2">
    <name type="scientific">viral metagenome</name>
    <dbReference type="NCBI Taxonomy" id="1070528"/>
    <lineage>
        <taxon>unclassified sequences</taxon>
        <taxon>metagenomes</taxon>
        <taxon>organismal metagenomes</taxon>
    </lineage>
</organism>
<feature type="transmembrane region" description="Helical" evidence="1">
    <location>
        <begin position="58"/>
        <end position="81"/>
    </location>
</feature>
<feature type="transmembrane region" description="Helical" evidence="1">
    <location>
        <begin position="87"/>
        <end position="104"/>
    </location>
</feature>
<dbReference type="EMBL" id="MN740212">
    <property type="protein sequence ID" value="QHT93949.1"/>
    <property type="molecule type" value="Genomic_DNA"/>
</dbReference>
<sequence>MEILKKKRIIFEKIRKNKRKQKKNKRINIKKHNETQTQLCICETICPKIDDNNRFNGLVLPLAHGWTIWYFSHLHIFTSFYAFYNQYYFLGFSGLGSLGTSLNYWKYPLHDSWRRYFDIIFIQLTFYIHMYYALFISSGYGYMFFTGTGIICYGVSNCYIKKNLFFATFFHILVHIFASIGNAVLYSGTLQ</sequence>
<evidence type="ECO:0000256" key="1">
    <source>
        <dbReference type="SAM" id="Phobius"/>
    </source>
</evidence>
<name>A0A6C0IMA0_9ZZZZ</name>
<feature type="transmembrane region" description="Helical" evidence="1">
    <location>
        <begin position="164"/>
        <end position="186"/>
    </location>
</feature>
<evidence type="ECO:0000313" key="2">
    <source>
        <dbReference type="EMBL" id="QHT93949.1"/>
    </source>
</evidence>
<feature type="transmembrane region" description="Helical" evidence="1">
    <location>
        <begin position="116"/>
        <end position="134"/>
    </location>
</feature>
<keyword evidence="1" id="KW-0812">Transmembrane</keyword>
<accession>A0A6C0IMA0</accession>
<dbReference type="AlphaFoldDB" id="A0A6C0IMA0"/>
<keyword evidence="1" id="KW-0472">Membrane</keyword>
<proteinExistence type="predicted"/>
<feature type="transmembrane region" description="Helical" evidence="1">
    <location>
        <begin position="140"/>
        <end position="159"/>
    </location>
</feature>